<name>A0A558AQW5_9STAP</name>
<evidence type="ECO:0000313" key="4">
    <source>
        <dbReference type="Proteomes" id="UP000315103"/>
    </source>
</evidence>
<gene>
    <name evidence="3" type="ORF">FO441_11665</name>
</gene>
<keyword evidence="2" id="KW-0812">Transmembrane</keyword>
<reference evidence="3 4" key="1">
    <citation type="submission" date="2019-07" db="EMBL/GenBank/DDBJ databases">
        <title>Salinicoccus cyprini sp. nov., isolated from gastro-intestinal tract of mirror carp, Cyprinus carpio var. specularis, collected from Gobind Sagar Reservoir, Himachal Pradesh, India.</title>
        <authorList>
            <person name="Talwar C."/>
            <person name="Singh A.K."/>
            <person name="Lal R."/>
            <person name="Negi R.K."/>
        </authorList>
    </citation>
    <scope>NUCLEOTIDE SEQUENCE [LARGE SCALE GENOMIC DNA]</scope>
    <source>
        <strain evidence="3 4">CT19</strain>
    </source>
</reference>
<evidence type="ECO:0000256" key="1">
    <source>
        <dbReference type="SAM" id="MobiDB-lite"/>
    </source>
</evidence>
<keyword evidence="4" id="KW-1185">Reference proteome</keyword>
<protein>
    <submittedName>
        <fullName evidence="3">Uncharacterized protein</fullName>
    </submittedName>
</protein>
<proteinExistence type="predicted"/>
<keyword evidence="2" id="KW-1133">Transmembrane helix</keyword>
<comment type="caution">
    <text evidence="3">The sequence shown here is derived from an EMBL/GenBank/DDBJ whole genome shotgun (WGS) entry which is preliminary data.</text>
</comment>
<evidence type="ECO:0000256" key="2">
    <source>
        <dbReference type="SAM" id="Phobius"/>
    </source>
</evidence>
<evidence type="ECO:0000313" key="3">
    <source>
        <dbReference type="EMBL" id="TVT26659.1"/>
    </source>
</evidence>
<keyword evidence="2" id="KW-0472">Membrane</keyword>
<dbReference type="EMBL" id="VMSJ01000006">
    <property type="protein sequence ID" value="TVT26659.1"/>
    <property type="molecule type" value="Genomic_DNA"/>
</dbReference>
<dbReference type="Proteomes" id="UP000315103">
    <property type="component" value="Unassembled WGS sequence"/>
</dbReference>
<feature type="transmembrane region" description="Helical" evidence="2">
    <location>
        <begin position="28"/>
        <end position="46"/>
    </location>
</feature>
<feature type="region of interest" description="Disordered" evidence="1">
    <location>
        <begin position="50"/>
        <end position="70"/>
    </location>
</feature>
<sequence length="70" mass="8036">MNQIHYNRAQDHQMAQVGREFDMRRFRILVLAAMMGTVIAGCGMNNDDNNFDQQQTINDTTEQPMDDGSQ</sequence>
<organism evidence="3 4">
    <name type="scientific">Salinicoccus cyprini</name>
    <dbReference type="NCBI Taxonomy" id="2493691"/>
    <lineage>
        <taxon>Bacteria</taxon>
        <taxon>Bacillati</taxon>
        <taxon>Bacillota</taxon>
        <taxon>Bacilli</taxon>
        <taxon>Bacillales</taxon>
        <taxon>Staphylococcaceae</taxon>
        <taxon>Salinicoccus</taxon>
    </lineage>
</organism>
<accession>A0A558AQW5</accession>
<dbReference type="AlphaFoldDB" id="A0A558AQW5"/>
<feature type="compositionally biased region" description="Low complexity" evidence="1">
    <location>
        <begin position="50"/>
        <end position="61"/>
    </location>
</feature>